<comment type="caution">
    <text evidence="2">The sequence shown here is derived from an EMBL/GenBank/DDBJ whole genome shotgun (WGS) entry which is preliminary data.</text>
</comment>
<evidence type="ECO:0000313" key="2">
    <source>
        <dbReference type="EMBL" id="GGC16516.1"/>
    </source>
</evidence>
<keyword evidence="3" id="KW-1185">Reference proteome</keyword>
<reference evidence="2" key="1">
    <citation type="journal article" date="2014" name="Int. J. Syst. Evol. Microbiol.">
        <title>Complete genome sequence of Corynebacterium casei LMG S-19264T (=DSM 44701T), isolated from a smear-ripened cheese.</title>
        <authorList>
            <consortium name="US DOE Joint Genome Institute (JGI-PGF)"/>
            <person name="Walter F."/>
            <person name="Albersmeier A."/>
            <person name="Kalinowski J."/>
            <person name="Ruckert C."/>
        </authorList>
    </citation>
    <scope>NUCLEOTIDE SEQUENCE</scope>
    <source>
        <strain evidence="2">CCM 7086</strain>
    </source>
</reference>
<dbReference type="EMBL" id="BMCG01000005">
    <property type="protein sequence ID" value="GGC16516.1"/>
    <property type="molecule type" value="Genomic_DNA"/>
</dbReference>
<keyword evidence="1" id="KW-0812">Transmembrane</keyword>
<reference evidence="2" key="2">
    <citation type="submission" date="2020-09" db="EMBL/GenBank/DDBJ databases">
        <authorList>
            <person name="Sun Q."/>
            <person name="Sedlacek I."/>
        </authorList>
    </citation>
    <scope>NUCLEOTIDE SEQUENCE</scope>
    <source>
        <strain evidence="2">CCM 7086</strain>
    </source>
</reference>
<dbReference type="Proteomes" id="UP000620266">
    <property type="component" value="Unassembled WGS sequence"/>
</dbReference>
<keyword evidence="1" id="KW-1133">Transmembrane helix</keyword>
<feature type="transmembrane region" description="Helical" evidence="1">
    <location>
        <begin position="59"/>
        <end position="80"/>
    </location>
</feature>
<evidence type="ECO:0000313" key="3">
    <source>
        <dbReference type="Proteomes" id="UP000620266"/>
    </source>
</evidence>
<keyword evidence="1" id="KW-0472">Membrane</keyword>
<accession>A0A8J2XZX3</accession>
<evidence type="ECO:0000256" key="1">
    <source>
        <dbReference type="SAM" id="Phobius"/>
    </source>
</evidence>
<name>A0A8J2XZX3_9BURK</name>
<gene>
    <name evidence="2" type="ORF">GCM10007205_26900</name>
</gene>
<protein>
    <submittedName>
        <fullName evidence="2">Uncharacterized protein</fullName>
    </submittedName>
</protein>
<organism evidence="2 3">
    <name type="scientific">Oxalicibacterium flavum</name>
    <dbReference type="NCBI Taxonomy" id="179467"/>
    <lineage>
        <taxon>Bacteria</taxon>
        <taxon>Pseudomonadati</taxon>
        <taxon>Pseudomonadota</taxon>
        <taxon>Betaproteobacteria</taxon>
        <taxon>Burkholderiales</taxon>
        <taxon>Oxalobacteraceae</taxon>
        <taxon>Oxalicibacterium</taxon>
    </lineage>
</organism>
<proteinExistence type="predicted"/>
<sequence>MAVLETTVLAAGAALLLAVLVAGVAAFVLGTVVLALPAGLATTVFFSTGLLDLAAAVLALPAVAAGVFAGFFIAFAIGSLPSGYARESKKAPFSEQICACHFGFTPAQVR</sequence>
<dbReference type="AlphaFoldDB" id="A0A8J2XZX3"/>